<dbReference type="CDD" id="cd10912">
    <property type="entry name" value="PIN_YacP-like"/>
    <property type="match status" value="1"/>
</dbReference>
<gene>
    <name evidence="2" type="ORF">N784_09405</name>
</gene>
<dbReference type="InterPro" id="IPR010298">
    <property type="entry name" value="YacP-like"/>
</dbReference>
<dbReference type="PANTHER" id="PTHR34547:SF1">
    <property type="entry name" value="YACP-LIKE NYN DOMAIN PROTEIN"/>
    <property type="match status" value="1"/>
</dbReference>
<dbReference type="eggNOG" id="COG3688">
    <property type="taxonomic scope" value="Bacteria"/>
</dbReference>
<dbReference type="Pfam" id="PF05991">
    <property type="entry name" value="NYN_YacP"/>
    <property type="match status" value="1"/>
</dbReference>
<dbReference type="PANTHER" id="PTHR34547">
    <property type="entry name" value="YACP-LIKE NYN DOMAIN PROTEIN"/>
    <property type="match status" value="1"/>
</dbReference>
<evidence type="ECO:0000256" key="1">
    <source>
        <dbReference type="SAM" id="Coils"/>
    </source>
</evidence>
<dbReference type="AlphaFoldDB" id="A0A0A5G2U2"/>
<dbReference type="RefSeq" id="WP_036835601.1">
    <property type="nucleotide sequence ID" value="NZ_AVPG01000023.1"/>
</dbReference>
<organism evidence="2 3">
    <name type="scientific">Pontibacillus litoralis JSM 072002</name>
    <dbReference type="NCBI Taxonomy" id="1385512"/>
    <lineage>
        <taxon>Bacteria</taxon>
        <taxon>Bacillati</taxon>
        <taxon>Bacillota</taxon>
        <taxon>Bacilli</taxon>
        <taxon>Bacillales</taxon>
        <taxon>Bacillaceae</taxon>
        <taxon>Pontibacillus</taxon>
    </lineage>
</organism>
<sequence>MDVLIVDGYNIIGAWPELEALRDKDLATARDLLIEKMAEYQAYSGEQVIIVFDAHYVRGIEKKQSTHKIEVVFTKENETADERIEKLVQERKHIRNQVYVATSDYTEQRTIFAQGALRKSARELLVEMNNIEKEIQQEVKLNNERQYNVKIPITQEVLDVFEKWRRGKKD</sequence>
<keyword evidence="1" id="KW-0175">Coiled coil</keyword>
<proteinExistence type="predicted"/>
<protein>
    <recommendedName>
        <fullName evidence="4">NYN domain-containing protein</fullName>
    </recommendedName>
</protein>
<dbReference type="EMBL" id="AVPG01000023">
    <property type="protein sequence ID" value="KGX85400.1"/>
    <property type="molecule type" value="Genomic_DNA"/>
</dbReference>
<dbReference type="OrthoDB" id="9792160at2"/>
<dbReference type="STRING" id="1385512.N784_09405"/>
<accession>A0A0A5G2U2</accession>
<comment type="caution">
    <text evidence="2">The sequence shown here is derived from an EMBL/GenBank/DDBJ whole genome shotgun (WGS) entry which is preliminary data.</text>
</comment>
<feature type="coiled-coil region" evidence="1">
    <location>
        <begin position="77"/>
        <end position="141"/>
    </location>
</feature>
<keyword evidence="3" id="KW-1185">Reference proteome</keyword>
<dbReference type="Proteomes" id="UP000030401">
    <property type="component" value="Unassembled WGS sequence"/>
</dbReference>
<name>A0A0A5G2U2_9BACI</name>
<evidence type="ECO:0000313" key="3">
    <source>
        <dbReference type="Proteomes" id="UP000030401"/>
    </source>
</evidence>
<evidence type="ECO:0000313" key="2">
    <source>
        <dbReference type="EMBL" id="KGX85400.1"/>
    </source>
</evidence>
<reference evidence="2 3" key="1">
    <citation type="submission" date="2013-08" db="EMBL/GenBank/DDBJ databases">
        <authorList>
            <person name="Huang J."/>
            <person name="Wang G."/>
        </authorList>
    </citation>
    <scope>NUCLEOTIDE SEQUENCE [LARGE SCALE GENOMIC DNA]</scope>
    <source>
        <strain evidence="2 3">JSM 072002</strain>
    </source>
</reference>
<evidence type="ECO:0008006" key="4">
    <source>
        <dbReference type="Google" id="ProtNLM"/>
    </source>
</evidence>